<dbReference type="InterPro" id="IPR031947">
    <property type="entry name" value="Headcase_mid"/>
</dbReference>
<dbReference type="eggNOG" id="KOG3816">
    <property type="taxonomic scope" value="Eukaryota"/>
</dbReference>
<dbReference type="CTD" id="20195656"/>
<reference evidence="5" key="1">
    <citation type="submission" date="2012-12" db="EMBL/GenBank/DDBJ databases">
        <authorList>
            <person name="Hellsten U."/>
            <person name="Grimwood J."/>
            <person name="Chapman J.A."/>
            <person name="Shapiro H."/>
            <person name="Aerts A."/>
            <person name="Otillar R.P."/>
            <person name="Terry A.Y."/>
            <person name="Boore J.L."/>
            <person name="Simakov O."/>
            <person name="Marletaz F."/>
            <person name="Cho S.-J."/>
            <person name="Edsinger-Gonzales E."/>
            <person name="Havlak P."/>
            <person name="Kuo D.-H."/>
            <person name="Larsson T."/>
            <person name="Lv J."/>
            <person name="Arendt D."/>
            <person name="Savage R."/>
            <person name="Osoegawa K."/>
            <person name="de Jong P."/>
            <person name="Lindberg D.R."/>
            <person name="Seaver E.C."/>
            <person name="Weisblat D.A."/>
            <person name="Putnam N.H."/>
            <person name="Grigoriev I.V."/>
            <person name="Rokhsar D.S."/>
        </authorList>
    </citation>
    <scope>NUCLEOTIDE SEQUENCE</scope>
</reference>
<dbReference type="EMBL" id="KB097744">
    <property type="protein sequence ID" value="ESN90839.1"/>
    <property type="molecule type" value="Genomic_DNA"/>
</dbReference>
<evidence type="ECO:0000313" key="4">
    <source>
        <dbReference type="EnsemblMetazoa" id="HelroP116498"/>
    </source>
</evidence>
<dbReference type="PANTHER" id="PTHR13425:SF3">
    <property type="entry name" value="HEADCASE PROTEIN HOMOLOG"/>
    <property type="match status" value="1"/>
</dbReference>
<dbReference type="RefSeq" id="XP_009031046.1">
    <property type="nucleotide sequence ID" value="XM_009032798.1"/>
</dbReference>
<dbReference type="InParanoid" id="T1EGF4"/>
<dbReference type="GeneID" id="20195656"/>
<keyword evidence="5" id="KW-1185">Reference proteome</keyword>
<dbReference type="AlphaFoldDB" id="T1EGF4"/>
<feature type="domain" description="Headcase middle" evidence="2">
    <location>
        <begin position="3"/>
        <end position="186"/>
    </location>
</feature>
<accession>T1EGF4</accession>
<organism evidence="4 5">
    <name type="scientific">Helobdella robusta</name>
    <name type="common">Californian leech</name>
    <dbReference type="NCBI Taxonomy" id="6412"/>
    <lineage>
        <taxon>Eukaryota</taxon>
        <taxon>Metazoa</taxon>
        <taxon>Spiralia</taxon>
        <taxon>Lophotrochozoa</taxon>
        <taxon>Annelida</taxon>
        <taxon>Clitellata</taxon>
        <taxon>Hirudinea</taxon>
        <taxon>Rhynchobdellida</taxon>
        <taxon>Glossiphoniidae</taxon>
        <taxon>Helobdella</taxon>
    </lineage>
</organism>
<feature type="compositionally biased region" description="Basic and acidic residues" evidence="1">
    <location>
        <begin position="223"/>
        <end position="234"/>
    </location>
</feature>
<dbReference type="HOGENOM" id="CLU_098798_0_0_1"/>
<evidence type="ECO:0000313" key="5">
    <source>
        <dbReference type="Proteomes" id="UP000015101"/>
    </source>
</evidence>
<reference evidence="3 5" key="2">
    <citation type="journal article" date="2013" name="Nature">
        <title>Insights into bilaterian evolution from three spiralian genomes.</title>
        <authorList>
            <person name="Simakov O."/>
            <person name="Marletaz F."/>
            <person name="Cho S.J."/>
            <person name="Edsinger-Gonzales E."/>
            <person name="Havlak P."/>
            <person name="Hellsten U."/>
            <person name="Kuo D.H."/>
            <person name="Larsson T."/>
            <person name="Lv J."/>
            <person name="Arendt D."/>
            <person name="Savage R."/>
            <person name="Osoegawa K."/>
            <person name="de Jong P."/>
            <person name="Grimwood J."/>
            <person name="Chapman J.A."/>
            <person name="Shapiro H."/>
            <person name="Aerts A."/>
            <person name="Otillar R.P."/>
            <person name="Terry A.Y."/>
            <person name="Boore J.L."/>
            <person name="Grigoriev I.V."/>
            <person name="Lindberg D.R."/>
            <person name="Seaver E.C."/>
            <person name="Weisblat D.A."/>
            <person name="Putnam N.H."/>
            <person name="Rokhsar D.S."/>
        </authorList>
    </citation>
    <scope>NUCLEOTIDE SEQUENCE</scope>
</reference>
<evidence type="ECO:0000259" key="2">
    <source>
        <dbReference type="Pfam" id="PF16002"/>
    </source>
</evidence>
<dbReference type="Pfam" id="PF16002">
    <property type="entry name" value="Headcase"/>
    <property type="match status" value="1"/>
</dbReference>
<sequence>MAYFKSLPSYMCNSYQVRTDDDGPYGNDETRCFLLTTFSYLTKTTMACVVCRMDMLVYDKYPLINGTFFLSSESYDGCAIELSKQQQQQYLNAVCIGCMNAKTRKIVCKFCRKEWKGNSLVIGSMYNYDIFGAMSCCSQRFNCRKCGNPTRDFPPKDGRFFCFSDCTKMATCGRCGLEAQHSIKPLAAVFDDVIVNNNNNNDNNKNNNNNNNLENNSAVGCKSESKNESKREDD</sequence>
<dbReference type="PANTHER" id="PTHR13425">
    <property type="entry name" value="HEADCASE PROTEIN"/>
    <property type="match status" value="1"/>
</dbReference>
<protein>
    <recommendedName>
        <fullName evidence="2">Headcase middle domain-containing protein</fullName>
    </recommendedName>
</protein>
<dbReference type="EMBL" id="AMQM01008246">
    <property type="status" value="NOT_ANNOTATED_CDS"/>
    <property type="molecule type" value="Genomic_DNA"/>
</dbReference>
<feature type="compositionally biased region" description="Low complexity" evidence="1">
    <location>
        <begin position="199"/>
        <end position="216"/>
    </location>
</feature>
<reference evidence="4" key="3">
    <citation type="submission" date="2015-06" db="UniProtKB">
        <authorList>
            <consortium name="EnsemblMetazoa"/>
        </authorList>
    </citation>
    <scope>IDENTIFICATION</scope>
</reference>
<evidence type="ECO:0000313" key="3">
    <source>
        <dbReference type="EMBL" id="ESN90839.1"/>
    </source>
</evidence>
<dbReference type="InterPro" id="IPR026066">
    <property type="entry name" value="Headcase"/>
</dbReference>
<feature type="region of interest" description="Disordered" evidence="1">
    <location>
        <begin position="199"/>
        <end position="234"/>
    </location>
</feature>
<dbReference type="KEGG" id="hro:HELRODRAFT_116498"/>
<evidence type="ECO:0000256" key="1">
    <source>
        <dbReference type="SAM" id="MobiDB-lite"/>
    </source>
</evidence>
<dbReference type="OrthoDB" id="10012848at2759"/>
<proteinExistence type="predicted"/>
<name>T1EGF4_HELRO</name>
<dbReference type="EnsemblMetazoa" id="HelroT116498">
    <property type="protein sequence ID" value="HelroP116498"/>
    <property type="gene ID" value="HelroG116498"/>
</dbReference>
<gene>
    <name evidence="4" type="primary">20195656</name>
    <name evidence="3" type="ORF">HELRODRAFT_116498</name>
</gene>
<dbReference type="Proteomes" id="UP000015101">
    <property type="component" value="Unassembled WGS sequence"/>
</dbReference>